<dbReference type="InterPro" id="IPR051198">
    <property type="entry name" value="BchE-like"/>
</dbReference>
<dbReference type="CDD" id="cd00761">
    <property type="entry name" value="Glyco_tranf_GTA_type"/>
    <property type="match status" value="1"/>
</dbReference>
<keyword evidence="5" id="KW-0479">Metal-binding</keyword>
<dbReference type="GO" id="GO:0051539">
    <property type="term" value="F:4 iron, 4 sulfur cluster binding"/>
    <property type="evidence" value="ECO:0007669"/>
    <property type="project" value="UniProtKB-KW"/>
</dbReference>
<dbReference type="Gene3D" id="3.40.50.280">
    <property type="entry name" value="Cobalamin-binding domain"/>
    <property type="match status" value="1"/>
</dbReference>
<dbReference type="InterPro" id="IPR034466">
    <property type="entry name" value="Methyltransferase_Class_B"/>
</dbReference>
<dbReference type="Pfam" id="PF02310">
    <property type="entry name" value="B12-binding"/>
    <property type="match status" value="1"/>
</dbReference>
<proteinExistence type="predicted"/>
<dbReference type="GO" id="GO:0046872">
    <property type="term" value="F:metal ion binding"/>
    <property type="evidence" value="ECO:0007669"/>
    <property type="project" value="UniProtKB-KW"/>
</dbReference>
<organism evidence="10">
    <name type="scientific">viral metagenome</name>
    <dbReference type="NCBI Taxonomy" id="1070528"/>
    <lineage>
        <taxon>unclassified sequences</taxon>
        <taxon>metagenomes</taxon>
        <taxon>organismal metagenomes</taxon>
    </lineage>
</organism>
<gene>
    <name evidence="11" type="ORF">MM415B01415_0016</name>
    <name evidence="10" type="ORF">TM448A01074_0006</name>
</gene>
<dbReference type="InterPro" id="IPR001173">
    <property type="entry name" value="Glyco_trans_2-like"/>
</dbReference>
<name>A0A6H1ZL55_9ZZZZ</name>
<dbReference type="GO" id="GO:0031419">
    <property type="term" value="F:cobalamin binding"/>
    <property type="evidence" value="ECO:0007669"/>
    <property type="project" value="InterPro"/>
</dbReference>
<reference evidence="10" key="1">
    <citation type="submission" date="2020-03" db="EMBL/GenBank/DDBJ databases">
        <title>The deep terrestrial virosphere.</title>
        <authorList>
            <person name="Holmfeldt K."/>
            <person name="Nilsson E."/>
            <person name="Simone D."/>
            <person name="Lopez-Fernandez M."/>
            <person name="Wu X."/>
            <person name="de Brujin I."/>
            <person name="Lundin D."/>
            <person name="Andersson A."/>
            <person name="Bertilsson S."/>
            <person name="Dopson M."/>
        </authorList>
    </citation>
    <scope>NUCLEOTIDE SEQUENCE</scope>
    <source>
        <strain evidence="11">MM415B01415</strain>
        <strain evidence="10">TM448A01074</strain>
    </source>
</reference>
<dbReference type="SUPFAM" id="SSF102114">
    <property type="entry name" value="Radical SAM enzymes"/>
    <property type="match status" value="1"/>
</dbReference>
<dbReference type="PANTHER" id="PTHR43409">
    <property type="entry name" value="ANAEROBIC MAGNESIUM-PROTOPORPHYRIN IX MONOMETHYL ESTER CYCLASE-RELATED"/>
    <property type="match status" value="1"/>
</dbReference>
<dbReference type="AlphaFoldDB" id="A0A6H1ZL55"/>
<evidence type="ECO:0000313" key="11">
    <source>
        <dbReference type="EMBL" id="QJA58713.1"/>
    </source>
</evidence>
<dbReference type="CDD" id="cd04186">
    <property type="entry name" value="GT_2_like_c"/>
    <property type="match status" value="1"/>
</dbReference>
<dbReference type="SFLD" id="SFLDG01082">
    <property type="entry name" value="B12-binding_domain_containing"/>
    <property type="match status" value="1"/>
</dbReference>
<dbReference type="SUPFAM" id="SSF53448">
    <property type="entry name" value="Nucleotide-diphospho-sugar transferases"/>
    <property type="match status" value="1"/>
</dbReference>
<dbReference type="SFLD" id="SFLDG01123">
    <property type="entry name" value="methyltransferase_(Class_B)"/>
    <property type="match status" value="1"/>
</dbReference>
<dbReference type="EMBL" id="MT144095">
    <property type="protein sequence ID" value="QJA48656.1"/>
    <property type="molecule type" value="Genomic_DNA"/>
</dbReference>
<keyword evidence="3 10" id="KW-0808">Transferase</keyword>
<dbReference type="InterPro" id="IPR058240">
    <property type="entry name" value="rSAM_sf"/>
</dbReference>
<keyword evidence="6" id="KW-0408">Iron</keyword>
<dbReference type="PROSITE" id="PS51918">
    <property type="entry name" value="RADICAL_SAM"/>
    <property type="match status" value="1"/>
</dbReference>
<dbReference type="Pfam" id="PF00535">
    <property type="entry name" value="Glycos_transf_2"/>
    <property type="match status" value="1"/>
</dbReference>
<evidence type="ECO:0000256" key="4">
    <source>
        <dbReference type="ARBA" id="ARBA00022691"/>
    </source>
</evidence>
<evidence type="ECO:0000256" key="1">
    <source>
        <dbReference type="ARBA" id="ARBA00001966"/>
    </source>
</evidence>
<accession>A0A6H1ZL55</accession>
<evidence type="ECO:0000313" key="10">
    <source>
        <dbReference type="EMBL" id="QJA48656.1"/>
    </source>
</evidence>
<dbReference type="PROSITE" id="PS51332">
    <property type="entry name" value="B12_BINDING"/>
    <property type="match status" value="1"/>
</dbReference>
<evidence type="ECO:0000259" key="9">
    <source>
        <dbReference type="PROSITE" id="PS51918"/>
    </source>
</evidence>
<feature type="domain" description="Radical SAM core" evidence="9">
    <location>
        <begin position="165"/>
        <end position="391"/>
    </location>
</feature>
<dbReference type="InterPro" id="IPR007197">
    <property type="entry name" value="rSAM"/>
</dbReference>
<dbReference type="PANTHER" id="PTHR43409:SF7">
    <property type="entry name" value="BLL1977 PROTEIN"/>
    <property type="match status" value="1"/>
</dbReference>
<dbReference type="EMBL" id="MT141336">
    <property type="protein sequence ID" value="QJA58713.1"/>
    <property type="molecule type" value="Genomic_DNA"/>
</dbReference>
<protein>
    <submittedName>
        <fullName evidence="10">Putative glycosyltransferase</fullName>
    </submittedName>
</protein>
<keyword evidence="2" id="KW-0489">Methyltransferase</keyword>
<dbReference type="GO" id="GO:0016740">
    <property type="term" value="F:transferase activity"/>
    <property type="evidence" value="ECO:0007669"/>
    <property type="project" value="UniProtKB-KW"/>
</dbReference>
<evidence type="ECO:0000256" key="5">
    <source>
        <dbReference type="ARBA" id="ARBA00022723"/>
    </source>
</evidence>
<dbReference type="InterPro" id="IPR006158">
    <property type="entry name" value="Cobalamin-bd"/>
</dbReference>
<sequence>MKTLIVALYNYQGKGLDSWHDHGAGMTYTAAKNAGCDVHFLDMKTLTSDAELQEALKGYDLIAFGLKSSYYSIGMKVIRYAKALGSKVLIAGYHVTAAPEQLLENPDIDWVFHGESEITFPQFLQSSEKFEREIWGEKPQNLNDLPFMDRTIYMNQTEPVEGWWRVRGRNQMISVMAARGCPYNCSFCQPIERNHFGAKLRRRSVDSMINELKWLKDLYHPDCVMIHDDTFLIQPKWIEEFIERYPEIGLPFWAAGRADGICQHKDLVGKLVKVGWELVSIGFESGSQRMLDKMKKGTTVAQNIEAASIVKNFGAKLYANYMLGLPWETKEDIQATMRMADQIGAEIPSWAFFTPYPGCDLGEECMKQGWSLLDRNNYNRCPSGRKVKYVDYGYLDKCLKGFREEVKNPFCDIIIPTYNNEDLTVDCINSIKEHTKPETYRIIWVDNASTDTTKVEKAIADVNHKLIRMPSNEGFVGAINTGLKHSDAEAVCLLNNDTRVSPNWLEKLTSTLFKDSKLGILGALTEVSKGPGMDSHHSLSLHNNLVLQYESDKGLEFVNKCLEERYSGRTTPIAFVAFLCAVIKREVINKIGLLDPNYKMGMWDDNDYNIATRRAGWRTELALDTCIYHKGRSTFNVIQKTENFDVGKLLRENKRYLDLKWETSDVSIISRAVYDTLGNDRGIGILTPKRLELMQKFFIGSLKNQTDSNFILYIITGHKDNEATKAIESLDWSPLNVKFLYTDGDLSGWRNSVSSSNNFGREADDGCPEDLVRQSNHPKSSIMARLDTDDWVAPGWVAHMNYMARVIPDSHFLINYQVIGQDSSGRLYNFNAVHNRGRTSPFISLIQRTEPRLSPYADTHLRMGSKFASVYNIPPSYAFMVVHGENRSNRVYAQDTYIGDFGSSIEQPKVINFSHIQDDRIKRRLEKITGSDWKSRISRVRMFKNLTISEAR</sequence>
<dbReference type="SMART" id="SM00729">
    <property type="entry name" value="Elp3"/>
    <property type="match status" value="1"/>
</dbReference>
<dbReference type="GO" id="GO:0005829">
    <property type="term" value="C:cytosol"/>
    <property type="evidence" value="ECO:0007669"/>
    <property type="project" value="TreeGrafter"/>
</dbReference>
<dbReference type="Pfam" id="PF04055">
    <property type="entry name" value="Radical_SAM"/>
    <property type="match status" value="1"/>
</dbReference>
<keyword evidence="4" id="KW-0949">S-adenosyl-L-methionine</keyword>
<feature type="domain" description="B12-binding" evidence="8">
    <location>
        <begin position="1"/>
        <end position="134"/>
    </location>
</feature>
<evidence type="ECO:0000259" key="8">
    <source>
        <dbReference type="PROSITE" id="PS51332"/>
    </source>
</evidence>
<dbReference type="InterPro" id="IPR023404">
    <property type="entry name" value="rSAM_horseshoe"/>
</dbReference>
<comment type="cofactor">
    <cofactor evidence="1">
        <name>[4Fe-4S] cluster</name>
        <dbReference type="ChEBI" id="CHEBI:49883"/>
    </cofactor>
</comment>
<dbReference type="Gene3D" id="3.90.550.10">
    <property type="entry name" value="Spore Coat Polysaccharide Biosynthesis Protein SpsA, Chain A"/>
    <property type="match status" value="1"/>
</dbReference>
<evidence type="ECO:0000256" key="6">
    <source>
        <dbReference type="ARBA" id="ARBA00023004"/>
    </source>
</evidence>
<evidence type="ECO:0000256" key="3">
    <source>
        <dbReference type="ARBA" id="ARBA00022679"/>
    </source>
</evidence>
<dbReference type="SFLD" id="SFLDS00029">
    <property type="entry name" value="Radical_SAM"/>
    <property type="match status" value="1"/>
</dbReference>
<keyword evidence="7" id="KW-0411">Iron-sulfur</keyword>
<evidence type="ECO:0000256" key="7">
    <source>
        <dbReference type="ARBA" id="ARBA00023014"/>
    </source>
</evidence>
<dbReference type="InterPro" id="IPR029044">
    <property type="entry name" value="Nucleotide-diphossugar_trans"/>
</dbReference>
<dbReference type="CDD" id="cd01335">
    <property type="entry name" value="Radical_SAM"/>
    <property type="match status" value="1"/>
</dbReference>
<dbReference type="InterPro" id="IPR006638">
    <property type="entry name" value="Elp3/MiaA/NifB-like_rSAM"/>
</dbReference>
<dbReference type="Gene3D" id="3.80.30.20">
    <property type="entry name" value="tm_1862 like domain"/>
    <property type="match status" value="1"/>
</dbReference>
<evidence type="ECO:0000256" key="2">
    <source>
        <dbReference type="ARBA" id="ARBA00022603"/>
    </source>
</evidence>